<evidence type="ECO:0000313" key="2">
    <source>
        <dbReference type="EMBL" id="SYV97164.1"/>
    </source>
</evidence>
<feature type="non-terminal residue" evidence="2">
    <location>
        <position position="55"/>
    </location>
</feature>
<dbReference type="EMBL" id="LS991951">
    <property type="protein sequence ID" value="SYV97164.1"/>
    <property type="molecule type" value="Genomic_DNA"/>
</dbReference>
<evidence type="ECO:0000313" key="3">
    <source>
        <dbReference type="Proteomes" id="UP000257559"/>
    </source>
</evidence>
<dbReference type="KEGG" id="medw:NCTC10132_00523"/>
<reference evidence="3" key="1">
    <citation type="submission" date="2018-06" db="EMBL/GenBank/DDBJ databases">
        <authorList>
            <consortium name="Pathogen Informatics"/>
        </authorList>
    </citation>
    <scope>NUCLEOTIDE SEQUENCE [LARGE SCALE GENOMIC DNA]</scope>
    <source>
        <strain evidence="3">NCTC10132</strain>
    </source>
</reference>
<dbReference type="AlphaFoldDB" id="A0A3B0PUX4"/>
<keyword evidence="1" id="KW-0732">Signal</keyword>
<protein>
    <recommendedName>
        <fullName evidence="4">Lipoprotein</fullName>
    </recommendedName>
</protein>
<gene>
    <name evidence="2" type="ORF">NCTC10132_00523</name>
</gene>
<keyword evidence="3" id="KW-1185">Reference proteome</keyword>
<accession>A0A3B0PUX4</accession>
<organism evidence="2 3">
    <name type="scientific">Mycoplasmopsis edwardii</name>
    <dbReference type="NCBI Taxonomy" id="53558"/>
    <lineage>
        <taxon>Bacteria</taxon>
        <taxon>Bacillati</taxon>
        <taxon>Mycoplasmatota</taxon>
        <taxon>Mycoplasmoidales</taxon>
        <taxon>Metamycoplasmataceae</taxon>
        <taxon>Mycoplasmopsis</taxon>
    </lineage>
</organism>
<dbReference type="PROSITE" id="PS51257">
    <property type="entry name" value="PROKAR_LIPOPROTEIN"/>
    <property type="match status" value="1"/>
</dbReference>
<proteinExistence type="predicted"/>
<sequence length="55" mass="6333">MKKLFKKLLTFSATIPLALVVSCSHNLNDYSTKDKQLESLKSVVDYKDKSVNEKW</sequence>
<feature type="chain" id="PRO_5017226111" description="Lipoprotein" evidence="1">
    <location>
        <begin position="19"/>
        <end position="55"/>
    </location>
</feature>
<name>A0A3B0PUX4_9BACT</name>
<evidence type="ECO:0000256" key="1">
    <source>
        <dbReference type="SAM" id="SignalP"/>
    </source>
</evidence>
<dbReference type="Proteomes" id="UP000257559">
    <property type="component" value="Chromosome"/>
</dbReference>
<feature type="signal peptide" evidence="1">
    <location>
        <begin position="1"/>
        <end position="18"/>
    </location>
</feature>
<evidence type="ECO:0008006" key="4">
    <source>
        <dbReference type="Google" id="ProtNLM"/>
    </source>
</evidence>